<organism evidence="1 2">
    <name type="scientific">Candidatus Giovannonibacteria bacterium GW2011_GWF2_42_19</name>
    <dbReference type="NCBI Taxonomy" id="1618659"/>
    <lineage>
        <taxon>Bacteria</taxon>
        <taxon>Candidatus Giovannoniibacteriota</taxon>
    </lineage>
</organism>
<protein>
    <recommendedName>
        <fullName evidence="3">Cell division protein FtsZ</fullName>
    </recommendedName>
</protein>
<evidence type="ECO:0000313" key="1">
    <source>
        <dbReference type="EMBL" id="KKS48549.1"/>
    </source>
</evidence>
<dbReference type="Gene3D" id="3.40.50.1440">
    <property type="entry name" value="Tubulin/FtsZ, GTPase domain"/>
    <property type="match status" value="1"/>
</dbReference>
<evidence type="ECO:0000313" key="2">
    <source>
        <dbReference type="Proteomes" id="UP000034036"/>
    </source>
</evidence>
<dbReference type="AlphaFoldDB" id="A0A0G0ZIM9"/>
<dbReference type="InterPro" id="IPR036525">
    <property type="entry name" value="Tubulin/FtsZ_GTPase_sf"/>
</dbReference>
<dbReference type="EMBL" id="LCDF01000007">
    <property type="protein sequence ID" value="KKS48549.1"/>
    <property type="molecule type" value="Genomic_DNA"/>
</dbReference>
<name>A0A0G0ZIM9_9BACT</name>
<evidence type="ECO:0008006" key="3">
    <source>
        <dbReference type="Google" id="ProtNLM"/>
    </source>
</evidence>
<comment type="caution">
    <text evidence="1">The sequence shown here is derived from an EMBL/GenBank/DDBJ whole genome shotgun (WGS) entry which is preliminary data.</text>
</comment>
<sequence length="563" mass="62973">MKTKIKRLEAFSTGGGGGNIIRKIAVMLEEMNLSSAVGYTVIDTNKKSLAKTVSLFPEDIKPNVRHKKLGLGNGSGCDPNSARRDIEDEKTAGELLQTIEEDAFEAAPVFGTLGKGTATGTLLPLLKILRKARVMAFGVVVKCSQEYGEVEEAQDIAAEEAIKELDESGIPYILAMNRAAYIESEKNTGAKITREDAYGIIDKEIAHSLRAFLRVLADPDQADREDIRKLIYSGGNDGRKRWRLGTVELSKDFTEKDLTKAVRQCFENQRFDFDNSRIGGTLVIREGKFAAHEVAAMNLEMRSIVNGWGDGDKREVINTHYRLIEAEYPSINENNVNITFLFSEYNGDPDLESLPEIRWADEADGEEDRTIHEELEDLNREIQKQSARTRTNIPAQPHVVTNREAKSFKDLAAFVAALNLNNEAAREILGGGPEGLEFFNRPEVMKNLDNPIFLNAMKGPLAAWYDHVVRVLLEEKLQPIDGLYGPDGSENNFANHPRVSLDEALNKKGLHEKERKTILVLKFLFQFAPLDEQDETLAKFQWAETNGSSKTRASRWLPSLSNF</sequence>
<gene>
    <name evidence="1" type="ORF">UV11_C0007G0005</name>
</gene>
<dbReference type="Proteomes" id="UP000034036">
    <property type="component" value="Unassembled WGS sequence"/>
</dbReference>
<dbReference type="STRING" id="1618659.UV11_C0007G0005"/>
<dbReference type="PATRIC" id="fig|1618659.3.peg.288"/>
<accession>A0A0G0ZIM9</accession>
<proteinExistence type="predicted"/>
<reference evidence="1 2" key="1">
    <citation type="journal article" date="2015" name="Nature">
        <title>rRNA introns, odd ribosomes, and small enigmatic genomes across a large radiation of phyla.</title>
        <authorList>
            <person name="Brown C.T."/>
            <person name="Hug L.A."/>
            <person name="Thomas B.C."/>
            <person name="Sharon I."/>
            <person name="Castelle C.J."/>
            <person name="Singh A."/>
            <person name="Wilkins M.J."/>
            <person name="Williams K.H."/>
            <person name="Banfield J.F."/>
        </authorList>
    </citation>
    <scope>NUCLEOTIDE SEQUENCE [LARGE SCALE GENOMIC DNA]</scope>
</reference>
<dbReference type="SUPFAM" id="SSF52490">
    <property type="entry name" value="Tubulin nucleotide-binding domain-like"/>
    <property type="match status" value="1"/>
</dbReference>